<dbReference type="RefSeq" id="WP_112306753.1">
    <property type="nucleotide sequence ID" value="NZ_QMDV01000005.1"/>
</dbReference>
<proteinExistence type="predicted"/>
<dbReference type="PROSITE" id="PS51257">
    <property type="entry name" value="PROKAR_LIPOPROTEIN"/>
    <property type="match status" value="1"/>
</dbReference>
<sequence>MLKSILTFILALLLVACETKTETAAVQQPESPQADTTQAVTAPAPDSSFMIVPGVSMGQIRVGDTSEKVTATLGKPDSGDAAMGKALSVWVSKKQNAEPQHTVSVFFSRNGTEMPANLFARQIRINSPVFKTPEAIQTGSSLAAIRQHYRVAPFAYYLNKQQQRVYIFDDQAQGIAFEITTPDSTCTAITIHDKTKDITNSYIPLDLELIPVTN</sequence>
<evidence type="ECO:0000256" key="1">
    <source>
        <dbReference type="SAM" id="SignalP"/>
    </source>
</evidence>
<dbReference type="AlphaFoldDB" id="A0A364RAY7"/>
<dbReference type="Proteomes" id="UP000251692">
    <property type="component" value="Unassembled WGS sequence"/>
</dbReference>
<dbReference type="OrthoDB" id="1494315at2"/>
<accession>A0A364RAY7</accession>
<feature type="signal peptide" evidence="1">
    <location>
        <begin position="1"/>
        <end position="24"/>
    </location>
</feature>
<gene>
    <name evidence="2" type="ORF">DP923_15230</name>
</gene>
<keyword evidence="3" id="KW-1185">Reference proteome</keyword>
<name>A0A364RAY7_9BACT</name>
<evidence type="ECO:0000313" key="3">
    <source>
        <dbReference type="Proteomes" id="UP000251692"/>
    </source>
</evidence>
<protein>
    <recommendedName>
        <fullName evidence="4">Lipoprotein</fullName>
    </recommendedName>
</protein>
<evidence type="ECO:0008006" key="4">
    <source>
        <dbReference type="Google" id="ProtNLM"/>
    </source>
</evidence>
<dbReference type="EMBL" id="QMDV01000005">
    <property type="protein sequence ID" value="RAU81463.1"/>
    <property type="molecule type" value="Genomic_DNA"/>
</dbReference>
<comment type="caution">
    <text evidence="2">The sequence shown here is derived from an EMBL/GenBank/DDBJ whole genome shotgun (WGS) entry which is preliminary data.</text>
</comment>
<feature type="chain" id="PRO_5016702530" description="Lipoprotein" evidence="1">
    <location>
        <begin position="25"/>
        <end position="214"/>
    </location>
</feature>
<organism evidence="2 3">
    <name type="scientific">Pontibacter arcticus</name>
    <dbReference type="NCBI Taxonomy" id="2080288"/>
    <lineage>
        <taxon>Bacteria</taxon>
        <taxon>Pseudomonadati</taxon>
        <taxon>Bacteroidota</taxon>
        <taxon>Cytophagia</taxon>
        <taxon>Cytophagales</taxon>
        <taxon>Hymenobacteraceae</taxon>
        <taxon>Pontibacter</taxon>
    </lineage>
</organism>
<reference evidence="2 3" key="1">
    <citation type="submission" date="2018-06" db="EMBL/GenBank/DDBJ databases">
        <authorList>
            <person name="Liu Z.-W."/>
        </authorList>
    </citation>
    <scope>NUCLEOTIDE SEQUENCE [LARGE SCALE GENOMIC DNA]</scope>
    <source>
        <strain evidence="2 3">2b14</strain>
    </source>
</reference>
<keyword evidence="1" id="KW-0732">Signal</keyword>
<evidence type="ECO:0000313" key="2">
    <source>
        <dbReference type="EMBL" id="RAU81463.1"/>
    </source>
</evidence>
<reference evidence="2 3" key="2">
    <citation type="submission" date="2018-07" db="EMBL/GenBank/DDBJ databases">
        <title>Pontibacter sp. 2b14 genomic sequence and assembly.</title>
        <authorList>
            <person name="Du Z.-J."/>
        </authorList>
    </citation>
    <scope>NUCLEOTIDE SEQUENCE [LARGE SCALE GENOMIC DNA]</scope>
    <source>
        <strain evidence="2 3">2b14</strain>
    </source>
</reference>